<dbReference type="Proteomes" id="UP000318288">
    <property type="component" value="Unassembled WGS sequence"/>
</dbReference>
<proteinExistence type="predicted"/>
<reference evidence="2 3" key="1">
    <citation type="submission" date="2019-02" db="EMBL/GenBank/DDBJ databases">
        <title>Deep-cultivation of Planctomycetes and their phenomic and genomic characterization uncovers novel biology.</title>
        <authorList>
            <person name="Wiegand S."/>
            <person name="Jogler M."/>
            <person name="Boedeker C."/>
            <person name="Pinto D."/>
            <person name="Vollmers J."/>
            <person name="Rivas-Marin E."/>
            <person name="Kohn T."/>
            <person name="Peeters S.H."/>
            <person name="Heuer A."/>
            <person name="Rast P."/>
            <person name="Oberbeckmann S."/>
            <person name="Bunk B."/>
            <person name="Jeske O."/>
            <person name="Meyerdierks A."/>
            <person name="Storesund J.E."/>
            <person name="Kallscheuer N."/>
            <person name="Luecker S."/>
            <person name="Lage O.M."/>
            <person name="Pohl T."/>
            <person name="Merkel B.J."/>
            <person name="Hornburger P."/>
            <person name="Mueller R.-W."/>
            <person name="Bruemmer F."/>
            <person name="Labrenz M."/>
            <person name="Spormann A.M."/>
            <person name="Op Den Camp H."/>
            <person name="Overmann J."/>
            <person name="Amann R."/>
            <person name="Jetten M.S.M."/>
            <person name="Mascher T."/>
            <person name="Medema M.H."/>
            <person name="Devos D.P."/>
            <person name="Kaster A.-K."/>
            <person name="Ovreas L."/>
            <person name="Rohde M."/>
            <person name="Galperin M.Y."/>
            <person name="Jogler C."/>
        </authorList>
    </citation>
    <scope>NUCLEOTIDE SEQUENCE [LARGE SCALE GENOMIC DNA]</scope>
    <source>
        <strain evidence="2 3">Poly51</strain>
    </source>
</reference>
<keyword evidence="1" id="KW-0812">Transmembrane</keyword>
<comment type="caution">
    <text evidence="2">The sequence shown here is derived from an EMBL/GenBank/DDBJ whole genome shotgun (WGS) entry which is preliminary data.</text>
</comment>
<name>A0A5C6FFR4_9BACT</name>
<evidence type="ECO:0000313" key="2">
    <source>
        <dbReference type="EMBL" id="TWU60248.1"/>
    </source>
</evidence>
<dbReference type="RefSeq" id="WP_146453905.1">
    <property type="nucleotide sequence ID" value="NZ_SJPW01000001.1"/>
</dbReference>
<dbReference type="AlphaFoldDB" id="A0A5C6FFR4"/>
<accession>A0A5C6FFR4</accession>
<protein>
    <submittedName>
        <fullName evidence="2">Uncharacterized protein</fullName>
    </submittedName>
</protein>
<organism evidence="2 3">
    <name type="scientific">Rubripirellula tenax</name>
    <dbReference type="NCBI Taxonomy" id="2528015"/>
    <lineage>
        <taxon>Bacteria</taxon>
        <taxon>Pseudomonadati</taxon>
        <taxon>Planctomycetota</taxon>
        <taxon>Planctomycetia</taxon>
        <taxon>Pirellulales</taxon>
        <taxon>Pirellulaceae</taxon>
        <taxon>Rubripirellula</taxon>
    </lineage>
</organism>
<feature type="transmembrane region" description="Helical" evidence="1">
    <location>
        <begin position="29"/>
        <end position="49"/>
    </location>
</feature>
<evidence type="ECO:0000313" key="3">
    <source>
        <dbReference type="Proteomes" id="UP000318288"/>
    </source>
</evidence>
<keyword evidence="1" id="KW-1133">Transmembrane helix</keyword>
<dbReference type="OrthoDB" id="262864at2"/>
<dbReference type="EMBL" id="SJPW01000001">
    <property type="protein sequence ID" value="TWU60248.1"/>
    <property type="molecule type" value="Genomic_DNA"/>
</dbReference>
<sequence>MPLIRTVEPLDFVPWTPSRREATIRTFRLYRCLIGIAAAILMVGCATWKDDSSVDSILAKAKSPPPQDLRIGESKSSIVLDFEFVNFDVAQTDADQAASIWQWVDETSIDLKLRGRFLSNGIRVGMVNNHERFRQRMTSLAADQDDVDEFLASASVASDLSRGKKQIPMRIGKRYELALRNPMEGSHVAMVRVDQNTIGRTLNNAQYMMAVNPIQLTGQKRVHLSLRTEIQHGELRQKYVGAEAAMRIVQQRDTWAIPTLDLDIEAAEGDTIVIAPTWPLTGLAKHMFSGINADNQLEQIVLLIRVTQVPNAIDSL</sequence>
<keyword evidence="1" id="KW-0472">Membrane</keyword>
<keyword evidence="3" id="KW-1185">Reference proteome</keyword>
<gene>
    <name evidence="2" type="ORF">Poly51_05230</name>
</gene>
<evidence type="ECO:0000256" key="1">
    <source>
        <dbReference type="SAM" id="Phobius"/>
    </source>
</evidence>